<comment type="similarity">
    <text evidence="1 4">Belongs to the polyphosphate kinase 2 (PPK2) family. Class I subfamily.</text>
</comment>
<dbReference type="InterPro" id="IPR027417">
    <property type="entry name" value="P-loop_NTPase"/>
</dbReference>
<dbReference type="Proteomes" id="UP000549457">
    <property type="component" value="Unassembled WGS sequence"/>
</dbReference>
<dbReference type="InterPro" id="IPR022486">
    <property type="entry name" value="PPK2_PA0141"/>
</dbReference>
<dbReference type="InterPro" id="IPR016898">
    <property type="entry name" value="Polyphosphate_phosphotransfera"/>
</dbReference>
<keyword evidence="3 4" id="KW-0418">Kinase</keyword>
<name>A0A840SQ20_9RHOB</name>
<dbReference type="EC" id="2.7.4.-" evidence="4"/>
<dbReference type="InterPro" id="IPR022488">
    <property type="entry name" value="PPK2-related"/>
</dbReference>
<reference evidence="6 7" key="1">
    <citation type="submission" date="2020-08" db="EMBL/GenBank/DDBJ databases">
        <title>Genomic Encyclopedia of Type Strains, Phase IV (KMG-IV): sequencing the most valuable type-strain genomes for metagenomic binning, comparative biology and taxonomic classification.</title>
        <authorList>
            <person name="Goeker M."/>
        </authorList>
    </citation>
    <scope>NUCLEOTIDE SEQUENCE [LARGE SCALE GENOMIC DNA]</scope>
    <source>
        <strain evidence="6 7">DSM 101730</strain>
    </source>
</reference>
<comment type="subunit">
    <text evidence="4">Homotetramer.</text>
</comment>
<dbReference type="PIRSF" id="PIRSF028756">
    <property type="entry name" value="PPK2_prd"/>
    <property type="match status" value="1"/>
</dbReference>
<accession>A0A840SQ20</accession>
<evidence type="ECO:0000256" key="4">
    <source>
        <dbReference type="RuleBase" id="RU369062"/>
    </source>
</evidence>
<keyword evidence="2 4" id="KW-0808">Transferase</keyword>
<feature type="domain" description="Polyphosphate kinase-2-related" evidence="5">
    <location>
        <begin position="49"/>
        <end position="272"/>
    </location>
</feature>
<keyword evidence="7" id="KW-1185">Reference proteome</keyword>
<dbReference type="NCBIfam" id="TIGR03707">
    <property type="entry name" value="PPK2_P_aer"/>
    <property type="match status" value="1"/>
</dbReference>
<organism evidence="6 7">
    <name type="scientific">Amaricoccus macauensis</name>
    <dbReference type="NCBI Taxonomy" id="57001"/>
    <lineage>
        <taxon>Bacteria</taxon>
        <taxon>Pseudomonadati</taxon>
        <taxon>Pseudomonadota</taxon>
        <taxon>Alphaproteobacteria</taxon>
        <taxon>Rhodobacterales</taxon>
        <taxon>Paracoccaceae</taxon>
        <taxon>Amaricoccus</taxon>
    </lineage>
</organism>
<dbReference type="PANTHER" id="PTHR34383">
    <property type="entry name" value="POLYPHOSPHATE:AMP PHOSPHOTRANSFERASE-RELATED"/>
    <property type="match status" value="1"/>
</dbReference>
<comment type="function">
    <text evidence="4">Uses inorganic polyphosphate (polyP) as a donor to convert GDP to GTP or ADP to ATP.</text>
</comment>
<proteinExistence type="inferred from homology"/>
<dbReference type="RefSeq" id="WP_184149491.1">
    <property type="nucleotide sequence ID" value="NZ_JACHFM010000002.1"/>
</dbReference>
<evidence type="ECO:0000313" key="7">
    <source>
        <dbReference type="Proteomes" id="UP000549457"/>
    </source>
</evidence>
<dbReference type="PANTHER" id="PTHR34383:SF1">
    <property type="entry name" value="ADP-POLYPHOSPHATE PHOSPHOTRANSFERASE"/>
    <property type="match status" value="1"/>
</dbReference>
<gene>
    <name evidence="6" type="ORF">HNP73_002464</name>
</gene>
<dbReference type="SUPFAM" id="SSF52540">
    <property type="entry name" value="P-loop containing nucleoside triphosphate hydrolases"/>
    <property type="match status" value="1"/>
</dbReference>
<dbReference type="AlphaFoldDB" id="A0A840SQ20"/>
<dbReference type="GO" id="GO:0006793">
    <property type="term" value="P:phosphorus metabolic process"/>
    <property type="evidence" value="ECO:0007669"/>
    <property type="project" value="InterPro"/>
</dbReference>
<protein>
    <recommendedName>
        <fullName evidence="4">ADP/GDP-polyphosphate phosphotransferase</fullName>
        <ecNumber evidence="4">2.7.4.-</ecNumber>
    </recommendedName>
    <alternativeName>
        <fullName evidence="4">Polyphosphate kinase PPK2</fullName>
    </alternativeName>
</protein>
<dbReference type="GO" id="GO:0008976">
    <property type="term" value="F:polyphosphate kinase activity"/>
    <property type="evidence" value="ECO:0007669"/>
    <property type="project" value="UniProtKB-UniRule"/>
</dbReference>
<evidence type="ECO:0000256" key="2">
    <source>
        <dbReference type="ARBA" id="ARBA00022679"/>
    </source>
</evidence>
<evidence type="ECO:0000256" key="3">
    <source>
        <dbReference type="ARBA" id="ARBA00022777"/>
    </source>
</evidence>
<comment type="caution">
    <text evidence="6">The sequence shown here is derived from an EMBL/GenBank/DDBJ whole genome shotgun (WGS) entry which is preliminary data.</text>
</comment>
<sequence>MAEADSDKPFDGAVSRYIKKKAPKEIREALEKAGKHDILDPGYPYRKELDDKEYEDAFHACQLELVKMQTWFRAEGKRIVIVFEGRDAAGKGGAIKAVRENLNPRWTRDVALAAPSDVERGQWYFQRYVAHLPTRGELVLFDRSWYNRAIVEHVFGWCTDEERERFFRELPSFEDMLVRDGIIFMKLWLAISRAEELRQFLQRERDPLKQWKLSPTDIEGLAKYDDFTTAIAETFVRSNTPIAPWTVILSEDKRRARLAAMQSILSRLDYPGKAVTPPDPAICGGPELLAERKPAG</sequence>
<evidence type="ECO:0000256" key="1">
    <source>
        <dbReference type="ARBA" id="ARBA00009924"/>
    </source>
</evidence>
<dbReference type="EMBL" id="JACHFM010000002">
    <property type="protein sequence ID" value="MBB5222528.1"/>
    <property type="molecule type" value="Genomic_DNA"/>
</dbReference>
<dbReference type="Pfam" id="PF03976">
    <property type="entry name" value="PPK2"/>
    <property type="match status" value="1"/>
</dbReference>
<evidence type="ECO:0000259" key="5">
    <source>
        <dbReference type="Pfam" id="PF03976"/>
    </source>
</evidence>
<evidence type="ECO:0000313" key="6">
    <source>
        <dbReference type="EMBL" id="MBB5222528.1"/>
    </source>
</evidence>
<dbReference type="Gene3D" id="3.40.50.300">
    <property type="entry name" value="P-loop containing nucleotide triphosphate hydrolases"/>
    <property type="match status" value="1"/>
</dbReference>